<organism evidence="1 2">
    <name type="scientific">Nocardioides eburneus</name>
    <dbReference type="NCBI Taxonomy" id="3231482"/>
    <lineage>
        <taxon>Bacteria</taxon>
        <taxon>Bacillati</taxon>
        <taxon>Actinomycetota</taxon>
        <taxon>Actinomycetes</taxon>
        <taxon>Propionibacteriales</taxon>
        <taxon>Nocardioidaceae</taxon>
        <taxon>Nocardioides</taxon>
    </lineage>
</organism>
<sequence length="145" mass="15672">MSENSFTGPFTPVLHSQSDVEAAWRRLIQPLGWSSRRLWLMLIGADDRPVPRLLEVTEMPDGLDPDAAAQVAHFLDRVLDECLPGGRLALLLCRPGAGFPTAADRSAAGMLYDACRERGVPMEVIHLATDVAIMPLPADSLPASA</sequence>
<dbReference type="EMBL" id="JBFPJR010000027">
    <property type="protein sequence ID" value="MEX0428825.1"/>
    <property type="molecule type" value="Genomic_DNA"/>
</dbReference>
<accession>A0ABV3T0U5</accession>
<keyword evidence="2" id="KW-1185">Reference proteome</keyword>
<proteinExistence type="predicted"/>
<dbReference type="Proteomes" id="UP001556631">
    <property type="component" value="Unassembled WGS sequence"/>
</dbReference>
<comment type="caution">
    <text evidence="1">The sequence shown here is derived from an EMBL/GenBank/DDBJ whole genome shotgun (WGS) entry which is preliminary data.</text>
</comment>
<name>A0ABV3T0U5_9ACTN</name>
<dbReference type="RefSeq" id="WP_367994795.1">
    <property type="nucleotide sequence ID" value="NZ_JBFPJR010000027.1"/>
</dbReference>
<evidence type="ECO:0000313" key="1">
    <source>
        <dbReference type="EMBL" id="MEX0428825.1"/>
    </source>
</evidence>
<reference evidence="1 2" key="1">
    <citation type="submission" date="2024-07" db="EMBL/GenBank/DDBJ databases">
        <authorList>
            <person name="Lee S."/>
            <person name="Kang M."/>
        </authorList>
    </citation>
    <scope>NUCLEOTIDE SEQUENCE [LARGE SCALE GENOMIC DNA]</scope>
    <source>
        <strain evidence="1 2">DS6</strain>
    </source>
</reference>
<gene>
    <name evidence="1" type="ORF">AB3X52_14455</name>
</gene>
<protein>
    <submittedName>
        <fullName evidence="1">Uncharacterized protein</fullName>
    </submittedName>
</protein>
<evidence type="ECO:0000313" key="2">
    <source>
        <dbReference type="Proteomes" id="UP001556631"/>
    </source>
</evidence>